<dbReference type="SUPFAM" id="SSF56672">
    <property type="entry name" value="DNA/RNA polymerases"/>
    <property type="match status" value="1"/>
</dbReference>
<dbReference type="Proteomes" id="UP001629249">
    <property type="component" value="Unassembled WGS sequence"/>
</dbReference>
<organism evidence="2 3">
    <name type="scientific">Paraburkholderia agricolaris</name>
    <dbReference type="NCBI Taxonomy" id="2152888"/>
    <lineage>
        <taxon>Bacteria</taxon>
        <taxon>Pseudomonadati</taxon>
        <taxon>Pseudomonadota</taxon>
        <taxon>Betaproteobacteria</taxon>
        <taxon>Burkholderiales</taxon>
        <taxon>Burkholderiaceae</taxon>
        <taxon>Paraburkholderia</taxon>
    </lineage>
</organism>
<name>A0ABW8ZYF6_9BURK</name>
<dbReference type="PROSITE" id="PS50878">
    <property type="entry name" value="RT_POL"/>
    <property type="match status" value="1"/>
</dbReference>
<keyword evidence="3" id="KW-1185">Reference proteome</keyword>
<dbReference type="Pfam" id="PF00078">
    <property type="entry name" value="RVT_1"/>
    <property type="match status" value="1"/>
</dbReference>
<proteinExistence type="predicted"/>
<protein>
    <submittedName>
        <fullName evidence="2">Reverse transcriptase domain-containing protein</fullName>
    </submittedName>
</protein>
<dbReference type="RefSeq" id="WP_408334435.1">
    <property type="nucleotide sequence ID" value="NZ_JAQQFH010000043.1"/>
</dbReference>
<dbReference type="Gene3D" id="3.30.70.270">
    <property type="match status" value="1"/>
</dbReference>
<keyword evidence="2" id="KW-0695">RNA-directed DNA polymerase</keyword>
<evidence type="ECO:0000259" key="1">
    <source>
        <dbReference type="PROSITE" id="PS50878"/>
    </source>
</evidence>
<accession>A0ABW8ZYF6</accession>
<dbReference type="InterPro" id="IPR043128">
    <property type="entry name" value="Rev_trsase/Diguanyl_cyclase"/>
</dbReference>
<evidence type="ECO:0000313" key="3">
    <source>
        <dbReference type="Proteomes" id="UP001629249"/>
    </source>
</evidence>
<reference evidence="2 3" key="1">
    <citation type="journal article" date="2024" name="Chem. Sci.">
        <title>Discovery of megapolipeptins by genome mining of a Burkholderiales bacteria collection.</title>
        <authorList>
            <person name="Paulo B.S."/>
            <person name="Recchia M.J.J."/>
            <person name="Lee S."/>
            <person name="Fergusson C.H."/>
            <person name="Romanowski S.B."/>
            <person name="Hernandez A."/>
            <person name="Krull N."/>
            <person name="Liu D.Y."/>
            <person name="Cavanagh H."/>
            <person name="Bos A."/>
            <person name="Gray C.A."/>
            <person name="Murphy B.T."/>
            <person name="Linington R.G."/>
            <person name="Eustaquio A.S."/>
        </authorList>
    </citation>
    <scope>NUCLEOTIDE SEQUENCE [LARGE SCALE GENOMIC DNA]</scope>
    <source>
        <strain evidence="2 3">RL16-012-BIC-B</strain>
    </source>
</reference>
<keyword evidence="2" id="KW-0548">Nucleotidyltransferase</keyword>
<keyword evidence="2" id="KW-0808">Transferase</keyword>
<dbReference type="GO" id="GO:0003964">
    <property type="term" value="F:RNA-directed DNA polymerase activity"/>
    <property type="evidence" value="ECO:0007669"/>
    <property type="project" value="UniProtKB-KW"/>
</dbReference>
<evidence type="ECO:0000313" key="2">
    <source>
        <dbReference type="EMBL" id="MFL9888289.1"/>
    </source>
</evidence>
<dbReference type="InterPro" id="IPR000477">
    <property type="entry name" value="RT_dom"/>
</dbReference>
<dbReference type="EMBL" id="JAQQFN010000037">
    <property type="protein sequence ID" value="MFL9888289.1"/>
    <property type="molecule type" value="Genomic_DNA"/>
</dbReference>
<dbReference type="InterPro" id="IPR043502">
    <property type="entry name" value="DNA/RNA_pol_sf"/>
</dbReference>
<gene>
    <name evidence="2" type="ORF">PQR66_35065</name>
</gene>
<feature type="domain" description="Reverse transcriptase" evidence="1">
    <location>
        <begin position="1"/>
        <end position="206"/>
    </location>
</feature>
<sequence>MEPRWDSKFELRPGKWVFVPNGDTIELGRKIKDDLRQRWKAPAYYYHLRDGGHVAALKAHLGQTCFIHVDIENFFQRINRSRVTRVLKGIYSYAEARDIANLSTVRLPEDAEMRYILPYGFVQSTLLASICLRKSALGNYLKRLAATDGIEVSVYVDDIIISLTDQALAEDIFADVKGIAEKSGLDLNQKKEQGPADRISAFNIELSQHSLNVLPDRWLAFLDAMRETENPHRQQAILGYVDSVNPAQATQLQVQAF</sequence>
<comment type="caution">
    <text evidence="2">The sequence shown here is derived from an EMBL/GenBank/DDBJ whole genome shotgun (WGS) entry which is preliminary data.</text>
</comment>